<proteinExistence type="predicted"/>
<reference evidence="2" key="1">
    <citation type="journal article" date="2020" name="bioRxiv">
        <title>Chromosome-level reference genome of the European wasp spider Argiope bruennichi: a resource for studies on range expansion and evolutionary adaptation.</title>
        <authorList>
            <person name="Sheffer M.M."/>
            <person name="Hoppe A."/>
            <person name="Krehenwinkel H."/>
            <person name="Uhl G."/>
            <person name="Kuss A.W."/>
            <person name="Jensen L."/>
            <person name="Jensen C."/>
            <person name="Gillespie R.G."/>
            <person name="Hoff K.J."/>
            <person name="Prost S."/>
        </authorList>
    </citation>
    <scope>NUCLEOTIDE SEQUENCE</scope>
</reference>
<accession>A0A8T0EKR1</accession>
<name>A0A8T0EKR1_ARGBR</name>
<evidence type="ECO:0000313" key="2">
    <source>
        <dbReference type="EMBL" id="KAF8774643.1"/>
    </source>
</evidence>
<gene>
    <name evidence="2" type="ORF">HNY73_017173</name>
</gene>
<keyword evidence="1" id="KW-0472">Membrane</keyword>
<evidence type="ECO:0000313" key="3">
    <source>
        <dbReference type="Proteomes" id="UP000807504"/>
    </source>
</evidence>
<keyword evidence="1" id="KW-1133">Transmembrane helix</keyword>
<dbReference type="EMBL" id="JABXBU010002227">
    <property type="protein sequence ID" value="KAF8774643.1"/>
    <property type="molecule type" value="Genomic_DNA"/>
</dbReference>
<evidence type="ECO:0000256" key="1">
    <source>
        <dbReference type="SAM" id="Phobius"/>
    </source>
</evidence>
<sequence>MEWEMSELRTRYGGSDGLGNMRTGESYQDKLHGQWVCELGSRHYGGGGVGNGCASWGVVIMVAWVMSARAAVKSRRVWRRG</sequence>
<keyword evidence="1" id="KW-0812">Transmembrane</keyword>
<dbReference type="AlphaFoldDB" id="A0A8T0EKR1"/>
<keyword evidence="3" id="KW-1185">Reference proteome</keyword>
<protein>
    <submittedName>
        <fullName evidence="2">Uncharacterized protein</fullName>
    </submittedName>
</protein>
<reference evidence="2" key="2">
    <citation type="submission" date="2020-06" db="EMBL/GenBank/DDBJ databases">
        <authorList>
            <person name="Sheffer M."/>
        </authorList>
    </citation>
    <scope>NUCLEOTIDE SEQUENCE</scope>
</reference>
<comment type="caution">
    <text evidence="2">The sequence shown here is derived from an EMBL/GenBank/DDBJ whole genome shotgun (WGS) entry which is preliminary data.</text>
</comment>
<dbReference type="Proteomes" id="UP000807504">
    <property type="component" value="Unassembled WGS sequence"/>
</dbReference>
<feature type="transmembrane region" description="Helical" evidence="1">
    <location>
        <begin position="54"/>
        <end position="72"/>
    </location>
</feature>
<organism evidence="2 3">
    <name type="scientific">Argiope bruennichi</name>
    <name type="common">Wasp spider</name>
    <name type="synonym">Aranea bruennichi</name>
    <dbReference type="NCBI Taxonomy" id="94029"/>
    <lineage>
        <taxon>Eukaryota</taxon>
        <taxon>Metazoa</taxon>
        <taxon>Ecdysozoa</taxon>
        <taxon>Arthropoda</taxon>
        <taxon>Chelicerata</taxon>
        <taxon>Arachnida</taxon>
        <taxon>Araneae</taxon>
        <taxon>Araneomorphae</taxon>
        <taxon>Entelegynae</taxon>
        <taxon>Araneoidea</taxon>
        <taxon>Araneidae</taxon>
        <taxon>Argiope</taxon>
    </lineage>
</organism>